<feature type="region of interest" description="Disordered" evidence="1">
    <location>
        <begin position="1"/>
        <end position="26"/>
    </location>
</feature>
<dbReference type="EMBL" id="AUWU02000003">
    <property type="protein sequence ID" value="KAH0575086.1"/>
    <property type="molecule type" value="Genomic_DNA"/>
</dbReference>
<feature type="compositionally biased region" description="Low complexity" evidence="1">
    <location>
        <begin position="115"/>
        <end position="138"/>
    </location>
</feature>
<accession>V6LI30</accession>
<reference evidence="2 3" key="1">
    <citation type="journal article" date="2014" name="PLoS Genet.">
        <title>The Genome of Spironucleus salmonicida Highlights a Fish Pathogen Adapted to Fluctuating Environments.</title>
        <authorList>
            <person name="Xu F."/>
            <person name="Jerlstrom-Hultqvist J."/>
            <person name="Einarsson E."/>
            <person name="Astvaldsson A."/>
            <person name="Svard S.G."/>
            <person name="Andersson J.O."/>
        </authorList>
    </citation>
    <scope>NUCLEOTIDE SEQUENCE</scope>
    <source>
        <strain evidence="3">ATCC 50377</strain>
    </source>
</reference>
<protein>
    <submittedName>
        <fullName evidence="2">Uncharacterized protein</fullName>
    </submittedName>
</protein>
<feature type="compositionally biased region" description="Low complexity" evidence="1">
    <location>
        <begin position="157"/>
        <end position="187"/>
    </location>
</feature>
<feature type="compositionally biased region" description="Basic and acidic residues" evidence="1">
    <location>
        <begin position="51"/>
        <end position="61"/>
    </location>
</feature>
<dbReference type="EMBL" id="KI546124">
    <property type="protein sequence ID" value="EST44192.1"/>
    <property type="molecule type" value="Genomic_DNA"/>
</dbReference>
<evidence type="ECO:0000313" key="5">
    <source>
        <dbReference type="Proteomes" id="UP000018208"/>
    </source>
</evidence>
<feature type="region of interest" description="Disordered" evidence="1">
    <location>
        <begin position="51"/>
        <end position="187"/>
    </location>
</feature>
<reference evidence="3" key="2">
    <citation type="submission" date="2020-12" db="EMBL/GenBank/DDBJ databases">
        <title>New Spironucleus salmonicida genome in near-complete chromosomes.</title>
        <authorList>
            <person name="Xu F."/>
            <person name="Kurt Z."/>
            <person name="Jimenez-Gonzalez A."/>
            <person name="Astvaldsson A."/>
            <person name="Andersson J.O."/>
            <person name="Svard S.G."/>
        </authorList>
    </citation>
    <scope>NUCLEOTIDE SEQUENCE</scope>
    <source>
        <strain evidence="3">ATCC 50377</strain>
    </source>
</reference>
<gene>
    <name evidence="2" type="ORF">SS50377_15998</name>
    <name evidence="3" type="ORF">SS50377_22708</name>
    <name evidence="4" type="ORF">SS50377_22715</name>
</gene>
<dbReference type="VEuPathDB" id="GiardiaDB:SS50377_22715"/>
<keyword evidence="5" id="KW-1185">Reference proteome</keyword>
<evidence type="ECO:0000256" key="1">
    <source>
        <dbReference type="SAM" id="MobiDB-lite"/>
    </source>
</evidence>
<dbReference type="Proteomes" id="UP000018208">
    <property type="component" value="Unassembled WGS sequence"/>
</dbReference>
<evidence type="ECO:0000313" key="2">
    <source>
        <dbReference type="EMBL" id="EST44192.1"/>
    </source>
</evidence>
<feature type="compositionally biased region" description="Low complexity" evidence="1">
    <location>
        <begin position="70"/>
        <end position="84"/>
    </location>
</feature>
<name>V6LI30_9EUKA</name>
<evidence type="ECO:0000313" key="3">
    <source>
        <dbReference type="EMBL" id="KAH0575086.1"/>
    </source>
</evidence>
<dbReference type="EMBL" id="AUWU02000003">
    <property type="protein sequence ID" value="KAH0575093.1"/>
    <property type="molecule type" value="Genomic_DNA"/>
</dbReference>
<sequence>MQDFVISFADPKPARHSASSKGRGLVSTSFAPVTYTQNFKSQQDVKFEAKLKDMEARDQRAPKRPGTGKPKPQAQQPPAVPQRAAPEEFRITIDAPVPAGAAKRRAARKVPEPLPAAAPAQEAVAESGPPAKKTPAPARRSSEQPPGQRKAADPQKAPARTEAQPAPREAAAPQATATPPTTAAWPASYQQAMPQTVPYLAYPPQYAAPAYPPQCYYVMVPFQAPPK</sequence>
<dbReference type="VEuPathDB" id="GiardiaDB:SS50377_22708"/>
<dbReference type="AlphaFoldDB" id="V6LI30"/>
<evidence type="ECO:0000313" key="4">
    <source>
        <dbReference type="EMBL" id="KAH0575093.1"/>
    </source>
</evidence>
<organism evidence="2">
    <name type="scientific">Spironucleus salmonicida</name>
    <dbReference type="NCBI Taxonomy" id="348837"/>
    <lineage>
        <taxon>Eukaryota</taxon>
        <taxon>Metamonada</taxon>
        <taxon>Diplomonadida</taxon>
        <taxon>Hexamitidae</taxon>
        <taxon>Hexamitinae</taxon>
        <taxon>Spironucleus</taxon>
    </lineage>
</organism>
<proteinExistence type="predicted"/>